<dbReference type="OrthoDB" id="10456464at2759"/>
<evidence type="ECO:0000313" key="1">
    <source>
        <dbReference type="EMBL" id="KAF0514374.1"/>
    </source>
</evidence>
<proteinExistence type="predicted"/>
<dbReference type="AlphaFoldDB" id="A0A8H4AMV3"/>
<dbReference type="Proteomes" id="UP000439903">
    <property type="component" value="Unassembled WGS sequence"/>
</dbReference>
<sequence>MKEFYFNYNGIESWLSQEGFKFDENFILTIANSLIKMFLQTSKKSNLSVFDGNILKYAGKNALISILCKNLTPLKLENFCHPDICLDTNIAKALLKNNTLTYLKIYFSRLNSKFWNSFTYYLCTNSSLKFLILLDFNIGFEDRKNWRMLYETTIL</sequence>
<keyword evidence="2" id="KW-1185">Reference proteome</keyword>
<evidence type="ECO:0000313" key="2">
    <source>
        <dbReference type="Proteomes" id="UP000439903"/>
    </source>
</evidence>
<reference evidence="1 2" key="1">
    <citation type="journal article" date="2019" name="Environ. Microbiol.">
        <title>At the nexus of three kingdoms: the genome of the mycorrhizal fungus Gigaspora margarita provides insights into plant, endobacterial and fungal interactions.</title>
        <authorList>
            <person name="Venice F."/>
            <person name="Ghignone S."/>
            <person name="Salvioli di Fossalunga A."/>
            <person name="Amselem J."/>
            <person name="Novero M."/>
            <person name="Xianan X."/>
            <person name="Sedzielewska Toro K."/>
            <person name="Morin E."/>
            <person name="Lipzen A."/>
            <person name="Grigoriev I.V."/>
            <person name="Henrissat B."/>
            <person name="Martin F.M."/>
            <person name="Bonfante P."/>
        </authorList>
    </citation>
    <scope>NUCLEOTIDE SEQUENCE [LARGE SCALE GENOMIC DNA]</scope>
    <source>
        <strain evidence="1 2">BEG34</strain>
    </source>
</reference>
<dbReference type="SUPFAM" id="SSF52047">
    <property type="entry name" value="RNI-like"/>
    <property type="match status" value="1"/>
</dbReference>
<name>A0A8H4AMV3_GIGMA</name>
<accession>A0A8H4AMV3</accession>
<protein>
    <submittedName>
        <fullName evidence="1">Uncharacterized protein</fullName>
    </submittedName>
</protein>
<dbReference type="EMBL" id="WTPW01000410">
    <property type="protein sequence ID" value="KAF0514374.1"/>
    <property type="molecule type" value="Genomic_DNA"/>
</dbReference>
<comment type="caution">
    <text evidence="1">The sequence shown here is derived from an EMBL/GenBank/DDBJ whole genome shotgun (WGS) entry which is preliminary data.</text>
</comment>
<organism evidence="1 2">
    <name type="scientific">Gigaspora margarita</name>
    <dbReference type="NCBI Taxonomy" id="4874"/>
    <lineage>
        <taxon>Eukaryota</taxon>
        <taxon>Fungi</taxon>
        <taxon>Fungi incertae sedis</taxon>
        <taxon>Mucoromycota</taxon>
        <taxon>Glomeromycotina</taxon>
        <taxon>Glomeromycetes</taxon>
        <taxon>Diversisporales</taxon>
        <taxon>Gigasporaceae</taxon>
        <taxon>Gigaspora</taxon>
    </lineage>
</organism>
<gene>
    <name evidence="1" type="ORF">F8M41_017617</name>
</gene>